<dbReference type="RefSeq" id="WP_321395180.1">
    <property type="nucleotide sequence ID" value="NZ_CP139487.1"/>
</dbReference>
<proteinExistence type="predicted"/>
<dbReference type="Proteomes" id="UP001324634">
    <property type="component" value="Chromosome"/>
</dbReference>
<dbReference type="AlphaFoldDB" id="A0AAX4HP83"/>
<keyword evidence="2" id="KW-1185">Reference proteome</keyword>
<evidence type="ECO:0000313" key="2">
    <source>
        <dbReference type="Proteomes" id="UP001324634"/>
    </source>
</evidence>
<evidence type="ECO:0000313" key="1">
    <source>
        <dbReference type="EMBL" id="WPU65121.1"/>
    </source>
</evidence>
<sequence>MKTVKNKSKFYCGKSLYWIEARGKSKVKQKPDSKYALLEERIILIKAKNFNEAIKKARKEAKDYEGNYINPYGQQVRIEFLECIEVFELFESPADLVEVFSANFLVDQKISKKEMLNSHYGKSISETTERKIRSKFLNGEFASFKK</sequence>
<reference evidence="1 2" key="1">
    <citation type="submission" date="2023-11" db="EMBL/GenBank/DDBJ databases">
        <title>Peredibacter starrii A3.12.</title>
        <authorList>
            <person name="Mitchell R.J."/>
        </authorList>
    </citation>
    <scope>NUCLEOTIDE SEQUENCE [LARGE SCALE GENOMIC DNA]</scope>
    <source>
        <strain evidence="1 2">A3.12</strain>
    </source>
</reference>
<protein>
    <submittedName>
        <fullName evidence="1">DUF4288 domain-containing protein</fullName>
    </submittedName>
</protein>
<dbReference type="Pfam" id="PF14119">
    <property type="entry name" value="DUF4288"/>
    <property type="match status" value="1"/>
</dbReference>
<name>A0AAX4HP83_9BACT</name>
<dbReference type="InterPro" id="IPR025630">
    <property type="entry name" value="DUF4288"/>
</dbReference>
<dbReference type="EMBL" id="CP139487">
    <property type="protein sequence ID" value="WPU65121.1"/>
    <property type="molecule type" value="Genomic_DNA"/>
</dbReference>
<accession>A0AAX4HP83</accession>
<gene>
    <name evidence="1" type="ORF">SOO65_20700</name>
</gene>
<dbReference type="KEGG" id="psti:SOO65_20700"/>
<organism evidence="1 2">
    <name type="scientific">Peredibacter starrii</name>
    <dbReference type="NCBI Taxonomy" id="28202"/>
    <lineage>
        <taxon>Bacteria</taxon>
        <taxon>Pseudomonadati</taxon>
        <taxon>Bdellovibrionota</taxon>
        <taxon>Bacteriovoracia</taxon>
        <taxon>Bacteriovoracales</taxon>
        <taxon>Bacteriovoracaceae</taxon>
        <taxon>Peredibacter</taxon>
    </lineage>
</organism>